<evidence type="ECO:0000313" key="3">
    <source>
        <dbReference type="EnsemblMetazoa" id="ISCW009926-PA"/>
    </source>
</evidence>
<dbReference type="Proteomes" id="UP000001555">
    <property type="component" value="Unassembled WGS sequence"/>
</dbReference>
<keyword evidence="4" id="KW-1185">Reference proteome</keyword>
<evidence type="ECO:0000256" key="1">
    <source>
        <dbReference type="SAM" id="MobiDB-lite"/>
    </source>
</evidence>
<evidence type="ECO:0000313" key="2">
    <source>
        <dbReference type="EMBL" id="EEC11791.1"/>
    </source>
</evidence>
<feature type="region of interest" description="Disordered" evidence="1">
    <location>
        <begin position="1"/>
        <end position="65"/>
    </location>
</feature>
<sequence length="65" mass="7553">MERPSSSGSRLHDENNRRWREDETEPRTLSFAALPDRPANPTRQQRQAAAGTRPTFRFLKDSPRC</sequence>
<dbReference type="EnsemblMetazoa" id="ISCW009926-RA">
    <property type="protein sequence ID" value="ISCW009926-PA"/>
    <property type="gene ID" value="ISCW009926"/>
</dbReference>
<dbReference type="EMBL" id="ABJB010288430">
    <property type="status" value="NOT_ANNOTATED_CDS"/>
    <property type="molecule type" value="Genomic_DNA"/>
</dbReference>
<dbReference type="AlphaFoldDB" id="B7PYW9"/>
<feature type="compositionally biased region" description="Basic and acidic residues" evidence="1">
    <location>
        <begin position="10"/>
        <end position="21"/>
    </location>
</feature>
<dbReference type="EMBL" id="DS822704">
    <property type="protein sequence ID" value="EEC11791.1"/>
    <property type="molecule type" value="Genomic_DNA"/>
</dbReference>
<evidence type="ECO:0000313" key="4">
    <source>
        <dbReference type="Proteomes" id="UP000001555"/>
    </source>
</evidence>
<name>B7PYW9_IXOSC</name>
<protein>
    <submittedName>
        <fullName evidence="2 3">Uncharacterized protein</fullName>
    </submittedName>
</protein>
<reference evidence="2 4" key="1">
    <citation type="submission" date="2008-03" db="EMBL/GenBank/DDBJ databases">
        <title>Annotation of Ixodes scapularis.</title>
        <authorList>
            <consortium name="Ixodes scapularis Genome Project Consortium"/>
            <person name="Caler E."/>
            <person name="Hannick L.I."/>
            <person name="Bidwell S."/>
            <person name="Joardar V."/>
            <person name="Thiagarajan M."/>
            <person name="Amedeo P."/>
            <person name="Galinsky K.J."/>
            <person name="Schobel S."/>
            <person name="Inman J."/>
            <person name="Hostetler J."/>
            <person name="Miller J."/>
            <person name="Hammond M."/>
            <person name="Megy K."/>
            <person name="Lawson D."/>
            <person name="Kodira C."/>
            <person name="Sutton G."/>
            <person name="Meyer J."/>
            <person name="Hill C.A."/>
            <person name="Birren B."/>
            <person name="Nene V."/>
            <person name="Collins F."/>
            <person name="Alarcon-Chaidez F."/>
            <person name="Wikel S."/>
            <person name="Strausberg R."/>
        </authorList>
    </citation>
    <scope>NUCLEOTIDE SEQUENCE [LARGE SCALE GENOMIC DNA]</scope>
    <source>
        <strain evidence="4">Wikel</strain>
        <strain evidence="2">Wikel colony</strain>
    </source>
</reference>
<dbReference type="VEuPathDB" id="VectorBase:ISCW009926"/>
<dbReference type="HOGENOM" id="CLU_2852180_0_0_1"/>
<proteinExistence type="predicted"/>
<dbReference type="PaxDb" id="6945-B7PYW9"/>
<reference evidence="3" key="2">
    <citation type="submission" date="2020-05" db="UniProtKB">
        <authorList>
            <consortium name="EnsemblMetazoa"/>
        </authorList>
    </citation>
    <scope>IDENTIFICATION</scope>
    <source>
        <strain evidence="3">wikel</strain>
    </source>
</reference>
<organism>
    <name type="scientific">Ixodes scapularis</name>
    <name type="common">Black-legged tick</name>
    <name type="synonym">Deer tick</name>
    <dbReference type="NCBI Taxonomy" id="6945"/>
    <lineage>
        <taxon>Eukaryota</taxon>
        <taxon>Metazoa</taxon>
        <taxon>Ecdysozoa</taxon>
        <taxon>Arthropoda</taxon>
        <taxon>Chelicerata</taxon>
        <taxon>Arachnida</taxon>
        <taxon>Acari</taxon>
        <taxon>Parasitiformes</taxon>
        <taxon>Ixodida</taxon>
        <taxon>Ixodoidea</taxon>
        <taxon>Ixodidae</taxon>
        <taxon>Ixodinae</taxon>
        <taxon>Ixodes</taxon>
    </lineage>
</organism>
<dbReference type="InParanoid" id="B7PYW9"/>
<dbReference type="VEuPathDB" id="VectorBase:ISCI009926"/>
<accession>B7PYW9</accession>
<gene>
    <name evidence="2" type="ORF">IscW_ISCW009926</name>
</gene>